<proteinExistence type="predicted"/>
<dbReference type="Proteomes" id="UP000192491">
    <property type="component" value="Unassembled WGS sequence"/>
</dbReference>
<evidence type="ECO:0000313" key="2">
    <source>
        <dbReference type="Proteomes" id="UP000192491"/>
    </source>
</evidence>
<reference evidence="1 2" key="1">
    <citation type="submission" date="2017-01" db="EMBL/GenBank/DDBJ databases">
        <title>Novel large sulfur bacteria in the metagenomes of groundwater-fed chemosynthetic microbial mats in the Lake Huron basin.</title>
        <authorList>
            <person name="Sharrar A.M."/>
            <person name="Flood B.E."/>
            <person name="Bailey J.V."/>
            <person name="Jones D.S."/>
            <person name="Biddanda B."/>
            <person name="Ruberg S.A."/>
            <person name="Marcus D.N."/>
            <person name="Dick G.J."/>
        </authorList>
    </citation>
    <scope>NUCLEOTIDE SEQUENCE [LARGE SCALE GENOMIC DNA]</scope>
    <source>
        <strain evidence="1">A8</strain>
    </source>
</reference>
<gene>
    <name evidence="1" type="ORF">BWK73_04560</name>
</gene>
<accession>A0A1Y1QXF8</accession>
<name>A0A1Y1QXF8_9GAMM</name>
<dbReference type="AlphaFoldDB" id="A0A1Y1QXF8"/>
<evidence type="ECO:0000313" key="1">
    <source>
        <dbReference type="EMBL" id="OQX16139.1"/>
    </source>
</evidence>
<protein>
    <submittedName>
        <fullName evidence="1">Uncharacterized protein</fullName>
    </submittedName>
</protein>
<sequence length="62" mass="6975">MGKGDQTRILTVGGEMTAEETAKIMKIHAYGDVLNNAIWRFGVLVLLWRSPDLANVFIRLFP</sequence>
<organism evidence="1 2">
    <name type="scientific">Thiothrix lacustris</name>
    <dbReference type="NCBI Taxonomy" id="525917"/>
    <lineage>
        <taxon>Bacteria</taxon>
        <taxon>Pseudomonadati</taxon>
        <taxon>Pseudomonadota</taxon>
        <taxon>Gammaproteobacteria</taxon>
        <taxon>Thiotrichales</taxon>
        <taxon>Thiotrichaceae</taxon>
        <taxon>Thiothrix</taxon>
    </lineage>
</organism>
<comment type="caution">
    <text evidence="1">The sequence shown here is derived from an EMBL/GenBank/DDBJ whole genome shotgun (WGS) entry which is preliminary data.</text>
</comment>
<dbReference type="EMBL" id="MTEJ01000007">
    <property type="protein sequence ID" value="OQX16139.1"/>
    <property type="molecule type" value="Genomic_DNA"/>
</dbReference>